<reference evidence="9 10" key="1">
    <citation type="journal article" date="2022" name="Nat. Ecol. Evol.">
        <title>A masculinizing supergene underlies an exaggerated male reproductive morph in a spider.</title>
        <authorList>
            <person name="Hendrickx F."/>
            <person name="De Corte Z."/>
            <person name="Sonet G."/>
            <person name="Van Belleghem S.M."/>
            <person name="Kostlbacher S."/>
            <person name="Vangestel C."/>
        </authorList>
    </citation>
    <scope>NUCLEOTIDE SEQUENCE [LARGE SCALE GENOMIC DNA]</scope>
    <source>
        <strain evidence="9">W744_W776</strain>
    </source>
</reference>
<evidence type="ECO:0000256" key="1">
    <source>
        <dbReference type="ARBA" id="ARBA00004123"/>
    </source>
</evidence>
<evidence type="ECO:0000313" key="10">
    <source>
        <dbReference type="Proteomes" id="UP000827092"/>
    </source>
</evidence>
<dbReference type="InterPro" id="IPR036390">
    <property type="entry name" value="WH_DNA-bd_sf"/>
</dbReference>
<dbReference type="InterPro" id="IPR001766">
    <property type="entry name" value="Fork_head_dom"/>
</dbReference>
<evidence type="ECO:0000256" key="3">
    <source>
        <dbReference type="ARBA" id="ARBA00023125"/>
    </source>
</evidence>
<dbReference type="PRINTS" id="PR00053">
    <property type="entry name" value="FORKHEAD"/>
</dbReference>
<dbReference type="AlphaFoldDB" id="A0AAV6VQH0"/>
<dbReference type="InterPro" id="IPR036388">
    <property type="entry name" value="WH-like_DNA-bd_sf"/>
</dbReference>
<dbReference type="PROSITE" id="PS00657">
    <property type="entry name" value="FORK_HEAD_1"/>
    <property type="match status" value="1"/>
</dbReference>
<dbReference type="CDD" id="cd20024">
    <property type="entry name" value="FH_FOXJ2-like"/>
    <property type="match status" value="1"/>
</dbReference>
<evidence type="ECO:0000256" key="5">
    <source>
        <dbReference type="ARBA" id="ARBA00023242"/>
    </source>
</evidence>
<dbReference type="Gene3D" id="1.10.10.10">
    <property type="entry name" value="Winged helix-like DNA-binding domain superfamily/Winged helix DNA-binding domain"/>
    <property type="match status" value="1"/>
</dbReference>
<keyword evidence="5 6" id="KW-0539">Nucleus</keyword>
<name>A0AAV6VQH0_9ARAC</name>
<feature type="compositionally biased region" description="Low complexity" evidence="7">
    <location>
        <begin position="377"/>
        <end position="392"/>
    </location>
</feature>
<feature type="DNA-binding region" description="Fork-head" evidence="6">
    <location>
        <begin position="48"/>
        <end position="139"/>
    </location>
</feature>
<dbReference type="Pfam" id="PF00250">
    <property type="entry name" value="Forkhead"/>
    <property type="match status" value="1"/>
</dbReference>
<feature type="compositionally biased region" description="Polar residues" evidence="7">
    <location>
        <begin position="393"/>
        <end position="404"/>
    </location>
</feature>
<dbReference type="SUPFAM" id="SSF46785">
    <property type="entry name" value="Winged helix' DNA-binding domain"/>
    <property type="match status" value="1"/>
</dbReference>
<dbReference type="PROSITE" id="PS50039">
    <property type="entry name" value="FORK_HEAD_3"/>
    <property type="match status" value="1"/>
</dbReference>
<dbReference type="InterPro" id="IPR045912">
    <property type="entry name" value="FOXJ2/3-like"/>
</dbReference>
<dbReference type="EMBL" id="JAFNEN010000034">
    <property type="protein sequence ID" value="KAG8198874.1"/>
    <property type="molecule type" value="Genomic_DNA"/>
</dbReference>
<dbReference type="PANTHER" id="PTHR46078">
    <property type="entry name" value="FORKHEAD BOX PROTEIN J2 FAMILY MEMBER"/>
    <property type="match status" value="1"/>
</dbReference>
<comment type="subcellular location">
    <subcellularLocation>
        <location evidence="1 6">Nucleus</location>
    </subcellularLocation>
</comment>
<dbReference type="PROSITE" id="PS00658">
    <property type="entry name" value="FORK_HEAD_2"/>
    <property type="match status" value="1"/>
</dbReference>
<evidence type="ECO:0000256" key="4">
    <source>
        <dbReference type="ARBA" id="ARBA00023163"/>
    </source>
</evidence>
<evidence type="ECO:0000256" key="7">
    <source>
        <dbReference type="SAM" id="MobiDB-lite"/>
    </source>
</evidence>
<evidence type="ECO:0000256" key="2">
    <source>
        <dbReference type="ARBA" id="ARBA00023015"/>
    </source>
</evidence>
<evidence type="ECO:0000256" key="6">
    <source>
        <dbReference type="PROSITE-ProRule" id="PRU00089"/>
    </source>
</evidence>
<comment type="caution">
    <text evidence="9">The sequence shown here is derived from an EMBL/GenBank/DDBJ whole genome shotgun (WGS) entry which is preliminary data.</text>
</comment>
<keyword evidence="10" id="KW-1185">Reference proteome</keyword>
<dbReference type="GO" id="GO:0005634">
    <property type="term" value="C:nucleus"/>
    <property type="evidence" value="ECO:0007669"/>
    <property type="project" value="UniProtKB-SubCell"/>
</dbReference>
<proteinExistence type="predicted"/>
<dbReference type="GO" id="GO:0000978">
    <property type="term" value="F:RNA polymerase II cis-regulatory region sequence-specific DNA binding"/>
    <property type="evidence" value="ECO:0007669"/>
    <property type="project" value="TreeGrafter"/>
</dbReference>
<accession>A0AAV6VQH0</accession>
<dbReference type="FunFam" id="1.10.10.10:FF:000030">
    <property type="entry name" value="Forkhead box protein K2"/>
    <property type="match status" value="1"/>
</dbReference>
<evidence type="ECO:0000313" key="9">
    <source>
        <dbReference type="EMBL" id="KAG8198874.1"/>
    </source>
</evidence>
<feature type="domain" description="Fork-head" evidence="8">
    <location>
        <begin position="48"/>
        <end position="139"/>
    </location>
</feature>
<organism evidence="9 10">
    <name type="scientific">Oedothorax gibbosus</name>
    <dbReference type="NCBI Taxonomy" id="931172"/>
    <lineage>
        <taxon>Eukaryota</taxon>
        <taxon>Metazoa</taxon>
        <taxon>Ecdysozoa</taxon>
        <taxon>Arthropoda</taxon>
        <taxon>Chelicerata</taxon>
        <taxon>Arachnida</taxon>
        <taxon>Araneae</taxon>
        <taxon>Araneomorphae</taxon>
        <taxon>Entelegynae</taxon>
        <taxon>Araneoidea</taxon>
        <taxon>Linyphiidae</taxon>
        <taxon>Erigoninae</taxon>
        <taxon>Oedothorax</taxon>
    </lineage>
</organism>
<dbReference type="InterPro" id="IPR030456">
    <property type="entry name" value="TF_fork_head_CS_2"/>
</dbReference>
<protein>
    <recommendedName>
        <fullName evidence="8">Fork-head domain-containing protein</fullName>
    </recommendedName>
</protein>
<keyword evidence="4" id="KW-0804">Transcription</keyword>
<evidence type="ECO:0000259" key="8">
    <source>
        <dbReference type="PROSITE" id="PS50039"/>
    </source>
</evidence>
<keyword evidence="3 6" id="KW-0238">DNA-binding</keyword>
<sequence>MGDLDRSLTSMDWLPRLNVRGPVNGANAHDGNSISCENSRNCRQKDGKPPYSYATLISYAINSSTSKKMTLNEIYNWICSNFPYYREAGDGWKNSIRHNLSLNKYFRKVPRPKDDPGKGSYWAIDHTPSEVDDCRRRKCRQRDKVFPYSPDNSSSNSLSSPVHCHQMTASCSQPNQQMTAHMNPERTNMVNSHPAFQEMGHASGHMMASDSVSSCCNHNPQQFNMNTSQAQDTERLSSSNFVQGLDWLRENAKMPGNGSVQDNDISHYPMNDKISAEHFVQSLDWLRESAKMSGNGLQDIDMSHFQTMMENIKARDPSMSLLSQDQLADLNSSLNALFSQSGVLQPASSPAASADTMQPCYGSQQVNTTYSRESCMHSSAPNSNNSPHNISAESSNLSYHSQAESSPLPLPSHVSLNSSVHTTPGSQTGDDNDEIEDDFNWDKIL</sequence>
<gene>
    <name evidence="9" type="ORF">JTE90_015088</name>
</gene>
<feature type="compositionally biased region" description="Low complexity" evidence="7">
    <location>
        <begin position="405"/>
        <end position="421"/>
    </location>
</feature>
<feature type="compositionally biased region" description="Acidic residues" evidence="7">
    <location>
        <begin position="430"/>
        <end position="439"/>
    </location>
</feature>
<feature type="region of interest" description="Disordered" evidence="7">
    <location>
        <begin position="372"/>
        <end position="445"/>
    </location>
</feature>
<dbReference type="InterPro" id="IPR018122">
    <property type="entry name" value="TF_fork_head_CS_1"/>
</dbReference>
<dbReference type="SMART" id="SM00339">
    <property type="entry name" value="FH"/>
    <property type="match status" value="1"/>
</dbReference>
<dbReference type="Proteomes" id="UP000827092">
    <property type="component" value="Unassembled WGS sequence"/>
</dbReference>
<dbReference type="PANTHER" id="PTHR46078:SF2">
    <property type="entry name" value="FORK-HEAD DOMAIN-CONTAINING PROTEIN"/>
    <property type="match status" value="1"/>
</dbReference>
<dbReference type="GO" id="GO:0000981">
    <property type="term" value="F:DNA-binding transcription factor activity, RNA polymerase II-specific"/>
    <property type="evidence" value="ECO:0007669"/>
    <property type="project" value="TreeGrafter"/>
</dbReference>
<keyword evidence="2" id="KW-0805">Transcription regulation</keyword>